<dbReference type="PANTHER" id="PTHR32294">
    <property type="entry name" value="DNA POLYMERASE III SUBUNIT ALPHA"/>
    <property type="match status" value="1"/>
</dbReference>
<dbReference type="GO" id="GO:0006260">
    <property type="term" value="P:DNA replication"/>
    <property type="evidence" value="ECO:0007669"/>
    <property type="project" value="UniProtKB-KW"/>
</dbReference>
<dbReference type="InterPro" id="IPR016195">
    <property type="entry name" value="Pol/histidinol_Pase-like"/>
</dbReference>
<dbReference type="PANTHER" id="PTHR32294:SF4">
    <property type="entry name" value="ERROR-PRONE DNA POLYMERASE"/>
    <property type="match status" value="1"/>
</dbReference>
<keyword evidence="7 13" id="KW-0548">Nucleotidyltransferase</keyword>
<keyword evidence="9 13" id="KW-0227">DNA damage</keyword>
<dbReference type="Gene3D" id="1.10.150.870">
    <property type="match status" value="1"/>
</dbReference>
<dbReference type="GO" id="GO:0003887">
    <property type="term" value="F:DNA-directed DNA polymerase activity"/>
    <property type="evidence" value="ECO:0007669"/>
    <property type="project" value="UniProtKB-UniRule"/>
</dbReference>
<dbReference type="Pfam" id="PF07733">
    <property type="entry name" value="DNA_pol3_alpha"/>
    <property type="match status" value="1"/>
</dbReference>
<dbReference type="Pfam" id="PF14579">
    <property type="entry name" value="HHH_6"/>
    <property type="match status" value="1"/>
</dbReference>
<dbReference type="CDD" id="cd07434">
    <property type="entry name" value="PHP_PolIIIA_DnaE2"/>
    <property type="match status" value="1"/>
</dbReference>
<evidence type="ECO:0000256" key="5">
    <source>
        <dbReference type="ARBA" id="ARBA00022490"/>
    </source>
</evidence>
<comment type="caution">
    <text evidence="16">The sequence shown here is derived from an EMBL/GenBank/DDBJ whole genome shotgun (WGS) entry which is preliminary data.</text>
</comment>
<dbReference type="InterPro" id="IPR004013">
    <property type="entry name" value="PHP_dom"/>
</dbReference>
<dbReference type="Gene3D" id="3.20.20.140">
    <property type="entry name" value="Metal-dependent hydrolases"/>
    <property type="match status" value="1"/>
</dbReference>
<comment type="subcellular location">
    <subcellularLocation>
        <location evidence="1 13">Cytoplasm</location>
    </subcellularLocation>
</comment>
<dbReference type="SUPFAM" id="SSF89550">
    <property type="entry name" value="PHP domain-like"/>
    <property type="match status" value="1"/>
</dbReference>
<dbReference type="NCBIfam" id="TIGR00594">
    <property type="entry name" value="polc"/>
    <property type="match status" value="1"/>
</dbReference>
<evidence type="ECO:0000313" key="16">
    <source>
        <dbReference type="EMBL" id="MBH9577669.1"/>
    </source>
</evidence>
<feature type="compositionally biased region" description="Low complexity" evidence="14">
    <location>
        <begin position="1"/>
        <end position="33"/>
    </location>
</feature>
<dbReference type="InterPro" id="IPR040982">
    <property type="entry name" value="DNA_pol3_finger"/>
</dbReference>
<evidence type="ECO:0000256" key="11">
    <source>
        <dbReference type="ARBA" id="ARBA00023204"/>
    </source>
</evidence>
<dbReference type="GO" id="GO:0005737">
    <property type="term" value="C:cytoplasm"/>
    <property type="evidence" value="ECO:0007669"/>
    <property type="project" value="UniProtKB-SubCell"/>
</dbReference>
<evidence type="ECO:0000256" key="10">
    <source>
        <dbReference type="ARBA" id="ARBA00022932"/>
    </source>
</evidence>
<dbReference type="Pfam" id="PF01336">
    <property type="entry name" value="tRNA_anti-codon"/>
    <property type="match status" value="1"/>
</dbReference>
<evidence type="ECO:0000256" key="9">
    <source>
        <dbReference type="ARBA" id="ARBA00022763"/>
    </source>
</evidence>
<evidence type="ECO:0000256" key="3">
    <source>
        <dbReference type="ARBA" id="ARBA00012417"/>
    </source>
</evidence>
<comment type="catalytic activity">
    <reaction evidence="12 13">
        <text>DNA(n) + a 2'-deoxyribonucleoside 5'-triphosphate = DNA(n+1) + diphosphate</text>
        <dbReference type="Rhea" id="RHEA:22508"/>
        <dbReference type="Rhea" id="RHEA-COMP:17339"/>
        <dbReference type="Rhea" id="RHEA-COMP:17340"/>
        <dbReference type="ChEBI" id="CHEBI:33019"/>
        <dbReference type="ChEBI" id="CHEBI:61560"/>
        <dbReference type="ChEBI" id="CHEBI:173112"/>
        <dbReference type="EC" id="2.7.7.7"/>
    </reaction>
</comment>
<dbReference type="SMART" id="SM00481">
    <property type="entry name" value="POLIIIAc"/>
    <property type="match status" value="1"/>
</dbReference>
<dbReference type="HAMAP" id="MF_01902">
    <property type="entry name" value="DNApol_error_prone"/>
    <property type="match status" value="1"/>
</dbReference>
<proteinExistence type="inferred from homology"/>
<evidence type="ECO:0000256" key="13">
    <source>
        <dbReference type="HAMAP-Rule" id="MF_01902"/>
    </source>
</evidence>
<dbReference type="AlphaFoldDB" id="A0A931NI26"/>
<dbReference type="InterPro" id="IPR011708">
    <property type="entry name" value="DNA_pol3_alpha_NTPase_dom"/>
</dbReference>
<dbReference type="Pfam" id="PF02811">
    <property type="entry name" value="PHP"/>
    <property type="match status" value="1"/>
</dbReference>
<dbReference type="EC" id="2.7.7.7" evidence="3 13"/>
<evidence type="ECO:0000259" key="15">
    <source>
        <dbReference type="SMART" id="SM00481"/>
    </source>
</evidence>
<dbReference type="GO" id="GO:0006281">
    <property type="term" value="P:DNA repair"/>
    <property type="evidence" value="ECO:0007669"/>
    <property type="project" value="UniProtKB-UniRule"/>
</dbReference>
<evidence type="ECO:0000313" key="17">
    <source>
        <dbReference type="Proteomes" id="UP000613266"/>
    </source>
</evidence>
<keyword evidence="17" id="KW-1185">Reference proteome</keyword>
<evidence type="ECO:0000256" key="4">
    <source>
        <dbReference type="ARBA" id="ARBA00017273"/>
    </source>
</evidence>
<dbReference type="EMBL" id="JAEDAK010000007">
    <property type="protein sequence ID" value="MBH9577669.1"/>
    <property type="molecule type" value="Genomic_DNA"/>
</dbReference>
<evidence type="ECO:0000256" key="14">
    <source>
        <dbReference type="SAM" id="MobiDB-lite"/>
    </source>
</evidence>
<feature type="domain" description="Polymerase/histidinol phosphatase N-terminal" evidence="15">
    <location>
        <begin position="94"/>
        <end position="161"/>
    </location>
</feature>
<accession>A0A931NI26</accession>
<dbReference type="GO" id="GO:0003676">
    <property type="term" value="F:nucleic acid binding"/>
    <property type="evidence" value="ECO:0007669"/>
    <property type="project" value="InterPro"/>
</dbReference>
<evidence type="ECO:0000256" key="1">
    <source>
        <dbReference type="ARBA" id="ARBA00004496"/>
    </source>
</evidence>
<evidence type="ECO:0000256" key="2">
    <source>
        <dbReference type="ARBA" id="ARBA00007391"/>
    </source>
</evidence>
<dbReference type="Pfam" id="PF17657">
    <property type="entry name" value="DNA_pol3_finger"/>
    <property type="match status" value="1"/>
</dbReference>
<evidence type="ECO:0000256" key="8">
    <source>
        <dbReference type="ARBA" id="ARBA00022705"/>
    </source>
</evidence>
<dbReference type="InterPro" id="IPR004805">
    <property type="entry name" value="DnaE2/DnaE/PolC"/>
</dbReference>
<dbReference type="CDD" id="cd04485">
    <property type="entry name" value="DnaE_OBF"/>
    <property type="match status" value="1"/>
</dbReference>
<keyword evidence="11 13" id="KW-0234">DNA repair</keyword>
<comment type="similarity">
    <text evidence="2 13">Belongs to the DNA polymerase type-C family. DnaE2 subfamily.</text>
</comment>
<feature type="region of interest" description="Disordered" evidence="14">
    <location>
        <begin position="926"/>
        <end position="960"/>
    </location>
</feature>
<dbReference type="InterPro" id="IPR003141">
    <property type="entry name" value="Pol/His_phosphatase_N"/>
</dbReference>
<evidence type="ECO:0000256" key="12">
    <source>
        <dbReference type="ARBA" id="ARBA00049244"/>
    </source>
</evidence>
<dbReference type="InterPro" id="IPR023073">
    <property type="entry name" value="DnaE2"/>
</dbReference>
<keyword evidence="5 13" id="KW-0963">Cytoplasm</keyword>
<reference evidence="16" key="1">
    <citation type="submission" date="2020-12" db="EMBL/GenBank/DDBJ databases">
        <title>The genome sequence of Inhella sp. 1Y17.</title>
        <authorList>
            <person name="Liu Y."/>
        </authorList>
    </citation>
    <scope>NUCLEOTIDE SEQUENCE</scope>
    <source>
        <strain evidence="16">1Y17</strain>
    </source>
</reference>
<dbReference type="InterPro" id="IPR004365">
    <property type="entry name" value="NA-bd_OB_tRNA"/>
</dbReference>
<evidence type="ECO:0000256" key="7">
    <source>
        <dbReference type="ARBA" id="ARBA00022695"/>
    </source>
</evidence>
<name>A0A931NI26_9BURK</name>
<sequence>MAAAQLAAEPAPAPARAGRAAALPGPADPAGRAAAHRGRLVGYRGPGLQPRLLPGPQRACRPALAVPRAPCGTRRSGLVPAWDVCVSTVHPPQAALQVLSNFSFLIGASHPEELVQQAQALGLGALAITDDCSLAGAVRAHLAAQAAGLKLLIGARFDVQRNAALTARAAPDAQLRGLDAGLELPAPDSGPLFRLILLATDREAYGNLSQFITDLRCSAPKGSYRLDWRGIQPQHLGGLLAIALPSRRARDAELLGIGRWLLKHFSGRAWLGVDLPQQLDDARWCQRLRWLAEQTALPLVAAPWVAMHRAQRKPLQDVMTAIRLRTPLRECGQRLEPNAAAHLRRLGAPYAAEWIAQTLVVAARCTFSLDEIRYEYPDEVVPPGLTPQAHLAALTWAGAARRWPAGVPAGVRAQLDKELQLIHQLKYEHYFLTVADIVDFARGRGILCQGRGSAANSAVCFCLGITEVDPARGNTLLERFISAERDEPPDIDVDFEHQRREEVIQYLYAKYGRRRAGLTAVVTRYRPRSAIRDVGKALGLAPEQVERIAKEHQWWDEALQPVAPEGIDPQDRRLQLLFQLAGELIDMPRHLSQHVGGFVLTKGLLSRLVPIENAAMVNRTVIQWEKNDLEALGLMKVDVLALGMLSCLRRALDLLSWQRGTRMRLQDIPPEDPATYAMLCRADSVGVFQVESRAQMAMLPRLQPRRFYDLVVQVAIVRPGPIQGGMVHPYLKRRQGLEAPDYPSEALKPALERTLGVPIFQEQVMQVAMIAAGFTGGEADQLRRGMAAWTRHGDLSPFRQRLFDGMRERGYPQAFAERIYQQIQGFAEYGFPESHAASFALLTYASSWIKRHHPAVFLVALLNSQPLGFYTPSQLVQDAARHGIELRPPCVNASFWESTLEEGAVRLGLHLVRDLREAAARALLAAREGEGSPRTQATPPGEPDDPWARGPYAPPDPRRRPFASAEELARRARLERSDLQALAAADALADLAGQRRQQRWDAAALAKLPSLLQDAPIFEAPLQLPAAPQGEEVLWDYHALGLTLRQHPMALLRSALQGLGYADGAALQALPNRRLARAAGIVTNRQQPGTAKGVTFLSLEDEHGSVQVIVWKKVRLQFRAELLHARLLGVWGIWQREAGVCHLIAHRLVDLSPWLGRLPTRSRDFH</sequence>
<keyword evidence="6 13" id="KW-0808">Transferase</keyword>
<keyword evidence="8 13" id="KW-0235">DNA replication</keyword>
<dbReference type="InterPro" id="IPR029460">
    <property type="entry name" value="DNAPol_HHH"/>
</dbReference>
<gene>
    <name evidence="13" type="primary">dnaE2</name>
    <name evidence="16" type="ORF">I7X39_12230</name>
</gene>
<keyword evidence="10 13" id="KW-0239">DNA-directed DNA polymerase</keyword>
<dbReference type="Proteomes" id="UP000613266">
    <property type="component" value="Unassembled WGS sequence"/>
</dbReference>
<feature type="region of interest" description="Disordered" evidence="14">
    <location>
        <begin position="1"/>
        <end position="34"/>
    </location>
</feature>
<evidence type="ECO:0000256" key="6">
    <source>
        <dbReference type="ARBA" id="ARBA00022679"/>
    </source>
</evidence>
<protein>
    <recommendedName>
        <fullName evidence="4 13">Error-prone DNA polymerase</fullName>
        <ecNumber evidence="3 13">2.7.7.7</ecNumber>
    </recommendedName>
</protein>
<comment type="function">
    <text evidence="13">DNA polymerase involved in damage-induced mutagenesis and translesion synthesis (TLS). It is not the major replicative DNA polymerase.</text>
</comment>
<dbReference type="NCBIfam" id="NF004225">
    <property type="entry name" value="PRK05672.1"/>
    <property type="match status" value="1"/>
</dbReference>
<dbReference type="GO" id="GO:0008408">
    <property type="term" value="F:3'-5' exonuclease activity"/>
    <property type="evidence" value="ECO:0007669"/>
    <property type="project" value="InterPro"/>
</dbReference>
<organism evidence="16 17">
    <name type="scientific">Inhella proteolytica</name>
    <dbReference type="NCBI Taxonomy" id="2795029"/>
    <lineage>
        <taxon>Bacteria</taxon>
        <taxon>Pseudomonadati</taxon>
        <taxon>Pseudomonadota</taxon>
        <taxon>Betaproteobacteria</taxon>
        <taxon>Burkholderiales</taxon>
        <taxon>Sphaerotilaceae</taxon>
        <taxon>Inhella</taxon>
    </lineage>
</organism>